<proteinExistence type="predicted"/>
<name>A0ABQ9A9N8_9ROSI</name>
<gene>
    <name evidence="2" type="ORF">OIU77_010673</name>
</gene>
<accession>A0ABQ9A9N8</accession>
<evidence type="ECO:0000313" key="3">
    <source>
        <dbReference type="Proteomes" id="UP001141253"/>
    </source>
</evidence>
<keyword evidence="1" id="KW-0472">Membrane</keyword>
<evidence type="ECO:0000313" key="2">
    <source>
        <dbReference type="EMBL" id="KAJ6329045.1"/>
    </source>
</evidence>
<reference evidence="2" key="2">
    <citation type="journal article" date="2023" name="Int. J. Mol. Sci.">
        <title>De Novo Assembly and Annotation of 11 Diverse Shrub Willow (Salix) Genomes Reveals Novel Gene Organization in Sex-Linked Regions.</title>
        <authorList>
            <person name="Hyden B."/>
            <person name="Feng K."/>
            <person name="Yates T.B."/>
            <person name="Jawdy S."/>
            <person name="Cereghino C."/>
            <person name="Smart L.B."/>
            <person name="Muchero W."/>
        </authorList>
    </citation>
    <scope>NUCLEOTIDE SEQUENCE</scope>
    <source>
        <tissue evidence="2">Shoot tip</tissue>
    </source>
</reference>
<comment type="caution">
    <text evidence="2">The sequence shown here is derived from an EMBL/GenBank/DDBJ whole genome shotgun (WGS) entry which is preliminary data.</text>
</comment>
<dbReference type="EMBL" id="JAPFFI010000022">
    <property type="protein sequence ID" value="KAJ6329045.1"/>
    <property type="molecule type" value="Genomic_DNA"/>
</dbReference>
<dbReference type="Proteomes" id="UP001141253">
    <property type="component" value="Chromosome 14"/>
</dbReference>
<keyword evidence="3" id="KW-1185">Reference proteome</keyword>
<keyword evidence="1" id="KW-1133">Transmembrane helix</keyword>
<evidence type="ECO:0000256" key="1">
    <source>
        <dbReference type="SAM" id="Phobius"/>
    </source>
</evidence>
<reference evidence="2" key="1">
    <citation type="submission" date="2022-10" db="EMBL/GenBank/DDBJ databases">
        <authorList>
            <person name="Hyden B.L."/>
            <person name="Feng K."/>
            <person name="Yates T."/>
            <person name="Jawdy S."/>
            <person name="Smart L.B."/>
            <person name="Muchero W."/>
        </authorList>
    </citation>
    <scope>NUCLEOTIDE SEQUENCE</scope>
    <source>
        <tissue evidence="2">Shoot tip</tissue>
    </source>
</reference>
<feature type="transmembrane region" description="Helical" evidence="1">
    <location>
        <begin position="37"/>
        <end position="60"/>
    </location>
</feature>
<sequence length="80" mass="8924">MGESNGSGALSRSYSQWIKDKDDEEKVGSEGGESKCVVAFCPCLVCFILLLIVFSVILIVKFHFFCHTPLHSLVFKKNCH</sequence>
<organism evidence="2 3">
    <name type="scientific">Salix suchowensis</name>
    <dbReference type="NCBI Taxonomy" id="1278906"/>
    <lineage>
        <taxon>Eukaryota</taxon>
        <taxon>Viridiplantae</taxon>
        <taxon>Streptophyta</taxon>
        <taxon>Embryophyta</taxon>
        <taxon>Tracheophyta</taxon>
        <taxon>Spermatophyta</taxon>
        <taxon>Magnoliopsida</taxon>
        <taxon>eudicotyledons</taxon>
        <taxon>Gunneridae</taxon>
        <taxon>Pentapetalae</taxon>
        <taxon>rosids</taxon>
        <taxon>fabids</taxon>
        <taxon>Malpighiales</taxon>
        <taxon>Salicaceae</taxon>
        <taxon>Saliceae</taxon>
        <taxon>Salix</taxon>
    </lineage>
</organism>
<protein>
    <submittedName>
        <fullName evidence="2">Uncharacterized protein</fullName>
    </submittedName>
</protein>
<keyword evidence="1" id="KW-0812">Transmembrane</keyword>